<dbReference type="RefSeq" id="WP_093286069.1">
    <property type="nucleotide sequence ID" value="NZ_FOFS01000008.1"/>
</dbReference>
<gene>
    <name evidence="2" type="ORF">SAMN04488038_108153</name>
</gene>
<dbReference type="STRING" id="489703.SAMN04488038_108153"/>
<dbReference type="PANTHER" id="PTHR43841">
    <property type="entry name" value="3-HYDROXYACYL-THIOESTER DEHYDRATASE HTDX-RELATED"/>
    <property type="match status" value="1"/>
</dbReference>
<dbReference type="InterPro" id="IPR002539">
    <property type="entry name" value="MaoC-like_dom"/>
</dbReference>
<dbReference type="Pfam" id="PF01575">
    <property type="entry name" value="MaoC_dehydratas"/>
    <property type="match status" value="1"/>
</dbReference>
<proteinExistence type="predicted"/>
<organism evidence="2 3">
    <name type="scientific">Solimonas aquatica</name>
    <dbReference type="NCBI Taxonomy" id="489703"/>
    <lineage>
        <taxon>Bacteria</taxon>
        <taxon>Pseudomonadati</taxon>
        <taxon>Pseudomonadota</taxon>
        <taxon>Gammaproteobacteria</taxon>
        <taxon>Nevskiales</taxon>
        <taxon>Nevskiaceae</taxon>
        <taxon>Solimonas</taxon>
    </lineage>
</organism>
<evidence type="ECO:0000313" key="2">
    <source>
        <dbReference type="EMBL" id="SEQ61068.1"/>
    </source>
</evidence>
<accession>A0A1H9HFJ6</accession>
<evidence type="ECO:0000259" key="1">
    <source>
        <dbReference type="Pfam" id="PF01575"/>
    </source>
</evidence>
<reference evidence="2 3" key="1">
    <citation type="submission" date="2016-10" db="EMBL/GenBank/DDBJ databases">
        <authorList>
            <person name="de Groot N.N."/>
        </authorList>
    </citation>
    <scope>NUCLEOTIDE SEQUENCE [LARGE SCALE GENOMIC DNA]</scope>
    <source>
        <strain evidence="2 3">DSM 25927</strain>
    </source>
</reference>
<dbReference type="OrthoDB" id="9774179at2"/>
<protein>
    <submittedName>
        <fullName evidence="2">MaoC like domain-containing protein</fullName>
    </submittedName>
</protein>
<dbReference type="PANTHER" id="PTHR43841:SF1">
    <property type="entry name" value="3-HYDROXYACYL-THIOESTER DEHYDRATASE X"/>
    <property type="match status" value="1"/>
</dbReference>
<keyword evidence="3" id="KW-1185">Reference proteome</keyword>
<name>A0A1H9HFJ6_9GAMM</name>
<feature type="domain" description="MaoC-like" evidence="1">
    <location>
        <begin position="185"/>
        <end position="234"/>
    </location>
</feature>
<evidence type="ECO:0000313" key="3">
    <source>
        <dbReference type="Proteomes" id="UP000199233"/>
    </source>
</evidence>
<dbReference type="SUPFAM" id="SSF54637">
    <property type="entry name" value="Thioesterase/thiol ester dehydrase-isomerase"/>
    <property type="match status" value="1"/>
</dbReference>
<sequence>MNATLAQLPSAEGLFLKAAATALRRPKGKLQLPQLSVQVRDVAVSATQLAEYREVCGFAAGEQLPITFPHVMAAGLHMHLMVQRQFPLPLLGLVHLRNHISQRRGLGADERFDFDVRLGESRQVRQGLEFDVLSEVSVAGELVWQETMTILHRMPGPKGPAPRSTPPPARLAEYLSVDAPADLGRRYARVGKDFNPIHLTPWSAKLFGFKRHIAHGMWTMAHCAALLEGQLPAPPRELETQFRQPLFLPGRAALKYSRAADPAQGIEFSLLARNSDKVHLSGVLR</sequence>
<dbReference type="Gene3D" id="3.10.129.10">
    <property type="entry name" value="Hotdog Thioesterase"/>
    <property type="match status" value="1"/>
</dbReference>
<dbReference type="EMBL" id="FOFS01000008">
    <property type="protein sequence ID" value="SEQ61068.1"/>
    <property type="molecule type" value="Genomic_DNA"/>
</dbReference>
<dbReference type="InterPro" id="IPR029069">
    <property type="entry name" value="HotDog_dom_sf"/>
</dbReference>
<dbReference type="Proteomes" id="UP000199233">
    <property type="component" value="Unassembled WGS sequence"/>
</dbReference>
<dbReference type="AlphaFoldDB" id="A0A1H9HFJ6"/>